<proteinExistence type="predicted"/>
<feature type="transmembrane region" description="Helical" evidence="6">
    <location>
        <begin position="301"/>
        <end position="322"/>
    </location>
</feature>
<feature type="transmembrane region" description="Helical" evidence="6">
    <location>
        <begin position="113"/>
        <end position="131"/>
    </location>
</feature>
<dbReference type="RefSeq" id="WP_089357468.1">
    <property type="nucleotide sequence ID" value="NZ_FZPD01000004.1"/>
</dbReference>
<organism evidence="8 9">
    <name type="scientific">Ekhidna lutea</name>
    <dbReference type="NCBI Taxonomy" id="447679"/>
    <lineage>
        <taxon>Bacteria</taxon>
        <taxon>Pseudomonadati</taxon>
        <taxon>Bacteroidota</taxon>
        <taxon>Cytophagia</taxon>
        <taxon>Cytophagales</taxon>
        <taxon>Reichenbachiellaceae</taxon>
        <taxon>Ekhidna</taxon>
    </lineage>
</organism>
<evidence type="ECO:0000256" key="4">
    <source>
        <dbReference type="ARBA" id="ARBA00022989"/>
    </source>
</evidence>
<feature type="transmembrane region" description="Helical" evidence="6">
    <location>
        <begin position="255"/>
        <end position="281"/>
    </location>
</feature>
<accession>A0A239KND6</accession>
<evidence type="ECO:0000313" key="8">
    <source>
        <dbReference type="EMBL" id="SNT19575.1"/>
    </source>
</evidence>
<dbReference type="GO" id="GO:0005886">
    <property type="term" value="C:plasma membrane"/>
    <property type="evidence" value="ECO:0007669"/>
    <property type="project" value="UniProtKB-SubCell"/>
</dbReference>
<evidence type="ECO:0000256" key="1">
    <source>
        <dbReference type="ARBA" id="ARBA00004651"/>
    </source>
</evidence>
<feature type="domain" description="PhoU" evidence="7">
    <location>
        <begin position="363"/>
        <end position="451"/>
    </location>
</feature>
<dbReference type="InterPro" id="IPR004633">
    <property type="entry name" value="NaPi_cotrn-rel/YqeW-like"/>
</dbReference>
<keyword evidence="3 6" id="KW-0812">Transmembrane</keyword>
<keyword evidence="5 6" id="KW-0472">Membrane</keyword>
<dbReference type="AlphaFoldDB" id="A0A239KND6"/>
<evidence type="ECO:0000313" key="9">
    <source>
        <dbReference type="Proteomes" id="UP000198393"/>
    </source>
</evidence>
<feature type="transmembrane region" description="Helical" evidence="6">
    <location>
        <begin position="137"/>
        <end position="155"/>
    </location>
</feature>
<evidence type="ECO:0000256" key="5">
    <source>
        <dbReference type="ARBA" id="ARBA00023136"/>
    </source>
</evidence>
<dbReference type="PANTHER" id="PTHR10010:SF46">
    <property type="entry name" value="SODIUM-DEPENDENT PHOSPHATE TRANSPORT PROTEIN 2B"/>
    <property type="match status" value="1"/>
</dbReference>
<dbReference type="EMBL" id="FZPD01000004">
    <property type="protein sequence ID" value="SNT19575.1"/>
    <property type="molecule type" value="Genomic_DNA"/>
</dbReference>
<comment type="subcellular location">
    <subcellularLocation>
        <location evidence="1">Cell membrane</location>
        <topology evidence="1">Multi-pass membrane protein</topology>
    </subcellularLocation>
</comment>
<dbReference type="InterPro" id="IPR026022">
    <property type="entry name" value="PhoU_dom"/>
</dbReference>
<evidence type="ECO:0000256" key="2">
    <source>
        <dbReference type="ARBA" id="ARBA00022475"/>
    </source>
</evidence>
<dbReference type="SUPFAM" id="SSF109755">
    <property type="entry name" value="PhoU-like"/>
    <property type="match status" value="1"/>
</dbReference>
<reference evidence="8 9" key="1">
    <citation type="submission" date="2017-06" db="EMBL/GenBank/DDBJ databases">
        <authorList>
            <person name="Kim H.J."/>
            <person name="Triplett B.A."/>
        </authorList>
    </citation>
    <scope>NUCLEOTIDE SEQUENCE [LARGE SCALE GENOMIC DNA]</scope>
    <source>
        <strain evidence="8 9">DSM 19307</strain>
    </source>
</reference>
<dbReference type="InterPro" id="IPR038078">
    <property type="entry name" value="PhoU-like_sf"/>
</dbReference>
<dbReference type="InterPro" id="IPR003841">
    <property type="entry name" value="Na/Pi_transpt"/>
</dbReference>
<dbReference type="Pfam" id="PF02690">
    <property type="entry name" value="Na_Pi_cotrans"/>
    <property type="match status" value="2"/>
</dbReference>
<keyword evidence="9" id="KW-1185">Reference proteome</keyword>
<keyword evidence="2" id="KW-1003">Cell membrane</keyword>
<sequence length="572" mass="63564">MQYGLLEFLNLIGALGFFIYGMKVMSEGIQKVAGAKMRNILSSMTSNRFKGVFTGFTITSLVQSSSATTVLVVSFVNAGLLSLTESIGVIMGANIGTTITAWLISIVGFKVKIASYALPIIAIGFPLMFFNRERLKFWGEVLVGFALLFMGLALLKDSVPDLKANPEILEFLSRYTDLGYLSILLFVLIGTGLTVVVQSSSAAMALTLVMANNGWIPFELAAAMVLGENIGTTITANLAALVGNVHAKRAALSHLIFNLFGVLWILILIRPALSLVDWYLVSSGSESPFVTATSIPIALSIFHSTFNILNTLFLIWFVNFIANTVIKAIKSTGEDEFSLEYISTGMMNTAELSIEEARKETVRLGEMTQKMSKQFQNLIVEDKPKKQKKLLKKIRDYEIMTDRMEQEITEYLMKVTSSGTLSDTSSIKVTSLLSAVNDLERIGDIFFQMSRDVERILKSEKKFKGKQVTSLQEMMDLIDQALTIMVEHLDSTSKTSSLEPAMIVENKIDSLRNALRKDLTKDIKKDKFDPQRDGWYKDLFHLCEKVGDHAINVSEAMTGEKERVLKEELEVE</sequence>
<dbReference type="Pfam" id="PF01895">
    <property type="entry name" value="PhoU"/>
    <property type="match status" value="1"/>
</dbReference>
<dbReference type="OrthoDB" id="9763003at2"/>
<dbReference type="Proteomes" id="UP000198393">
    <property type="component" value="Unassembled WGS sequence"/>
</dbReference>
<protein>
    <submittedName>
        <fullName evidence="8">Phosphate:Na+ symporter</fullName>
    </submittedName>
</protein>
<dbReference type="NCBIfam" id="TIGR00704">
    <property type="entry name" value="NaPi_cotrn_rel"/>
    <property type="match status" value="1"/>
</dbReference>
<evidence type="ECO:0000256" key="6">
    <source>
        <dbReference type="SAM" id="Phobius"/>
    </source>
</evidence>
<feature type="transmembrane region" description="Helical" evidence="6">
    <location>
        <begin position="178"/>
        <end position="200"/>
    </location>
</feature>
<name>A0A239KND6_EKHLU</name>
<feature type="transmembrane region" description="Helical" evidence="6">
    <location>
        <begin position="87"/>
        <end position="106"/>
    </location>
</feature>
<evidence type="ECO:0000256" key="3">
    <source>
        <dbReference type="ARBA" id="ARBA00022692"/>
    </source>
</evidence>
<dbReference type="Gene3D" id="1.20.58.220">
    <property type="entry name" value="Phosphate transport system protein phou homolog 2, domain 2"/>
    <property type="match status" value="1"/>
</dbReference>
<dbReference type="NCBIfam" id="NF037997">
    <property type="entry name" value="Na_Pi_symport"/>
    <property type="match status" value="1"/>
</dbReference>
<dbReference type="GO" id="GO:0044341">
    <property type="term" value="P:sodium-dependent phosphate transport"/>
    <property type="evidence" value="ECO:0007669"/>
    <property type="project" value="InterPro"/>
</dbReference>
<gene>
    <name evidence="8" type="ORF">SAMN05421640_2788</name>
</gene>
<dbReference type="GO" id="GO:0005436">
    <property type="term" value="F:sodium:phosphate symporter activity"/>
    <property type="evidence" value="ECO:0007669"/>
    <property type="project" value="InterPro"/>
</dbReference>
<keyword evidence="4 6" id="KW-1133">Transmembrane helix</keyword>
<dbReference type="PANTHER" id="PTHR10010">
    <property type="entry name" value="SOLUTE CARRIER FAMILY 34 SODIUM PHOSPHATE , MEMBER 2-RELATED"/>
    <property type="match status" value="1"/>
</dbReference>
<feature type="transmembrane region" description="Helical" evidence="6">
    <location>
        <begin position="51"/>
        <end position="75"/>
    </location>
</feature>
<evidence type="ECO:0000259" key="7">
    <source>
        <dbReference type="Pfam" id="PF01895"/>
    </source>
</evidence>